<accession>A0ABX1P5M8</accession>
<dbReference type="Proteomes" id="UP000718564">
    <property type="component" value="Unassembled WGS sequence"/>
</dbReference>
<keyword evidence="2" id="KW-1185">Reference proteome</keyword>
<dbReference type="EMBL" id="QMEB01000054">
    <property type="protein sequence ID" value="NMG19679.1"/>
    <property type="molecule type" value="Genomic_DNA"/>
</dbReference>
<gene>
    <name evidence="1" type="ORF">DP116_09480</name>
</gene>
<organism evidence="1 2">
    <name type="scientific">Brasilonema bromeliae SPC951</name>
    <dbReference type="NCBI Taxonomy" id="385972"/>
    <lineage>
        <taxon>Bacteria</taxon>
        <taxon>Bacillati</taxon>
        <taxon>Cyanobacteriota</taxon>
        <taxon>Cyanophyceae</taxon>
        <taxon>Nostocales</taxon>
        <taxon>Scytonemataceae</taxon>
        <taxon>Brasilonema</taxon>
        <taxon>Bromeliae group (in: Brasilonema)</taxon>
    </lineage>
</organism>
<protein>
    <submittedName>
        <fullName evidence="1">Uncharacterized protein</fullName>
    </submittedName>
</protein>
<proteinExistence type="predicted"/>
<reference evidence="1 2" key="1">
    <citation type="submission" date="2018-06" db="EMBL/GenBank/DDBJ databases">
        <title>Comparative genomics of Brasilonema spp. strains.</title>
        <authorList>
            <person name="Alvarenga D.O."/>
            <person name="Fiore M.F."/>
            <person name="Varani A.M."/>
        </authorList>
    </citation>
    <scope>NUCLEOTIDE SEQUENCE [LARGE SCALE GENOMIC DNA]</scope>
    <source>
        <strain evidence="1 2">SPC951</strain>
    </source>
</reference>
<evidence type="ECO:0000313" key="2">
    <source>
        <dbReference type="Proteomes" id="UP000718564"/>
    </source>
</evidence>
<evidence type="ECO:0000313" key="1">
    <source>
        <dbReference type="EMBL" id="NMG19679.1"/>
    </source>
</evidence>
<name>A0ABX1P5M8_9CYAN</name>
<dbReference type="RefSeq" id="WP_169154946.1">
    <property type="nucleotide sequence ID" value="NZ_CAWPJE010000016.1"/>
</dbReference>
<sequence>MPTLKLTNKQVVELIKQLPSEQQVEVFRFLLLQQWGEWEALSRYAVDKVRLIAQERGYNWDIMTEEEREVFVDKLMDED</sequence>
<comment type="caution">
    <text evidence="1">The sequence shown here is derived from an EMBL/GenBank/DDBJ whole genome shotgun (WGS) entry which is preliminary data.</text>
</comment>